<evidence type="ECO:0000259" key="1">
    <source>
        <dbReference type="Pfam" id="PF07992"/>
    </source>
</evidence>
<dbReference type="InterPro" id="IPR015904">
    <property type="entry name" value="Sulphide_quinone_reductase"/>
</dbReference>
<evidence type="ECO:0000313" key="2">
    <source>
        <dbReference type="EMBL" id="QCD47105.1"/>
    </source>
</evidence>
<dbReference type="GO" id="GO:0071949">
    <property type="term" value="F:FAD binding"/>
    <property type="evidence" value="ECO:0007669"/>
    <property type="project" value="TreeGrafter"/>
</dbReference>
<proteinExistence type="predicted"/>
<dbReference type="AlphaFoldDB" id="A0A6G5QN19"/>
<dbReference type="PANTHER" id="PTHR10632">
    <property type="entry name" value="SULFIDE:QUINONE OXIDOREDUCTASE"/>
    <property type="match status" value="1"/>
</dbReference>
<dbReference type="Pfam" id="PF07992">
    <property type="entry name" value="Pyr_redox_2"/>
    <property type="match status" value="1"/>
</dbReference>
<dbReference type="SUPFAM" id="SSF51905">
    <property type="entry name" value="FAD/NAD(P)-binding domain"/>
    <property type="match status" value="2"/>
</dbReference>
<dbReference type="GO" id="GO:0070224">
    <property type="term" value="F:sulfide:quinone oxidoreductase activity"/>
    <property type="evidence" value="ECO:0007669"/>
    <property type="project" value="TreeGrafter"/>
</dbReference>
<dbReference type="EMBL" id="CP012543">
    <property type="protein sequence ID" value="QCD47105.1"/>
    <property type="molecule type" value="Genomic_DNA"/>
</dbReference>
<evidence type="ECO:0000313" key="3">
    <source>
        <dbReference type="Proteomes" id="UP000502377"/>
    </source>
</evidence>
<dbReference type="RefSeq" id="WP_002945654.1">
    <property type="nucleotide sequence ID" value="NZ_CP012543.1"/>
</dbReference>
<dbReference type="InterPro" id="IPR036188">
    <property type="entry name" value="FAD/NAD-bd_sf"/>
</dbReference>
<dbReference type="GO" id="GO:0070221">
    <property type="term" value="P:sulfide oxidation, using sulfide:quinone oxidoreductase"/>
    <property type="evidence" value="ECO:0007669"/>
    <property type="project" value="TreeGrafter"/>
</dbReference>
<protein>
    <submittedName>
        <fullName evidence="2">Putative NADH dehydrogenase</fullName>
    </submittedName>
</protein>
<dbReference type="PANTHER" id="PTHR10632:SF2">
    <property type="entry name" value="SULFIDE:QUINONE OXIDOREDUCTASE, MITOCHONDRIAL"/>
    <property type="match status" value="1"/>
</dbReference>
<dbReference type="Proteomes" id="UP000502377">
    <property type="component" value="Chromosome"/>
</dbReference>
<dbReference type="Gene3D" id="3.50.50.100">
    <property type="match status" value="1"/>
</dbReference>
<name>A0A6G5QN19_CAMRE</name>
<dbReference type="PROSITE" id="PS51318">
    <property type="entry name" value="TAT"/>
    <property type="match status" value="1"/>
</dbReference>
<dbReference type="InterPro" id="IPR006311">
    <property type="entry name" value="TAT_signal"/>
</dbReference>
<sequence>MDSNKIIDEVLCELEKDGHKMTRREAMKLIAMSPLAAGLLSTAATPSTAEAASSAVGKIVIVGGGLSGIAVAAKLCRKLKKPDITVIEPNSISVSYQAGQTLIAAGVYTKDDIIYQTKDYMPDGVTWIKKSAANFDPTNNKIILDDGSEIGYDYLVVAMGVMLNYGAIDGLEGEITTLGNSDSVRKKIGKNGVYSLYFADGSVDTYNGIQEIIQKAKNLKGDKKLQCIFTDAHTAIKCGGAPKKVMYIANDLITKAGVRDKVEMLFYTNSDKLFSVPEYAEAIEKQFKARDFKWEFKTRLVAVDTENQTATLERTWTEKGEWDKDLEEFEMITKKERFVKNFDFLHIVPPQKAPDAVGKSPLGSPASWVPAHKETLQHIKYPNVFAIGDCAAVPLGKTGGSARKQYHVLVDNLIAVMEKKDKLPAAYNGYTVCPFITSIGTVMFAEFDWSGKPAPSFPLDPTKERWIMWLLKVYLMKPMIFHGMLPGRI</sequence>
<feature type="domain" description="FAD/NAD(P)-binding" evidence="1">
    <location>
        <begin position="58"/>
        <end position="183"/>
    </location>
</feature>
<reference evidence="2 3" key="1">
    <citation type="submission" date="2016-07" db="EMBL/GenBank/DDBJ databases">
        <title>Comparative genomics of the Campylobacter concisus group.</title>
        <authorList>
            <person name="Miller W.G."/>
            <person name="Yee E."/>
            <person name="Chapman M.H."/>
            <person name="Huynh S."/>
            <person name="Bono J.L."/>
            <person name="On S.L.W."/>
            <person name="StLeger J."/>
            <person name="Foster G."/>
            <person name="Parker C.T."/>
        </authorList>
    </citation>
    <scope>NUCLEOTIDE SEQUENCE [LARGE SCALE GENOMIC DNA]</scope>
    <source>
        <strain evidence="2 3">ATCC 33238</strain>
    </source>
</reference>
<dbReference type="InterPro" id="IPR023753">
    <property type="entry name" value="FAD/NAD-binding_dom"/>
</dbReference>
<dbReference type="KEGG" id="crx:CRECT_1457"/>
<gene>
    <name evidence="2" type="ORF">CRECT_1457</name>
</gene>
<accession>A0A6G5QN19</accession>
<organism evidence="2 3">
    <name type="scientific">Campylobacter rectus</name>
    <name type="common">Wolinella recta</name>
    <dbReference type="NCBI Taxonomy" id="203"/>
    <lineage>
        <taxon>Bacteria</taxon>
        <taxon>Pseudomonadati</taxon>
        <taxon>Campylobacterota</taxon>
        <taxon>Epsilonproteobacteria</taxon>
        <taxon>Campylobacterales</taxon>
        <taxon>Campylobacteraceae</taxon>
        <taxon>Campylobacter</taxon>
    </lineage>
</organism>